<dbReference type="Pfam" id="PF15816">
    <property type="entry name" value="TMEM82"/>
    <property type="match status" value="1"/>
</dbReference>
<evidence type="ECO:0000256" key="3">
    <source>
        <dbReference type="ARBA" id="ARBA00004529"/>
    </source>
</evidence>
<evidence type="ECO:0000256" key="10">
    <source>
        <dbReference type="ARBA" id="ARBA00022889"/>
    </source>
</evidence>
<evidence type="ECO:0000256" key="15">
    <source>
        <dbReference type="ARBA" id="ARBA00023212"/>
    </source>
</evidence>
<dbReference type="Gene3D" id="2.10.110.10">
    <property type="entry name" value="Cysteine Rich Protein"/>
    <property type="match status" value="3"/>
</dbReference>
<evidence type="ECO:0000256" key="21">
    <source>
        <dbReference type="SAM" id="Phobius"/>
    </source>
</evidence>
<evidence type="ECO:0000313" key="24">
    <source>
        <dbReference type="Proteomes" id="UP000664991"/>
    </source>
</evidence>
<evidence type="ECO:0000256" key="7">
    <source>
        <dbReference type="ARBA" id="ARBA00022723"/>
    </source>
</evidence>
<dbReference type="PROSITE" id="PS50023">
    <property type="entry name" value="LIM_DOMAIN_2"/>
    <property type="match status" value="2"/>
</dbReference>
<protein>
    <recommendedName>
        <fullName evidence="17">Filamin-binding LIM protein 1</fullName>
    </recommendedName>
</protein>
<keyword evidence="14 19" id="KW-0472">Membrane</keyword>
<dbReference type="SMART" id="SM00132">
    <property type="entry name" value="LIM"/>
    <property type="match status" value="3"/>
</dbReference>
<dbReference type="Pfam" id="PF00412">
    <property type="entry name" value="LIM"/>
    <property type="match status" value="3"/>
</dbReference>
<dbReference type="GO" id="GO:0001725">
    <property type="term" value="C:stress fiber"/>
    <property type="evidence" value="ECO:0007669"/>
    <property type="project" value="UniProtKB-SubCell"/>
</dbReference>
<proteinExistence type="inferred from homology"/>
<dbReference type="CDD" id="cd09357">
    <property type="entry name" value="LIM3_Zyxin_like"/>
    <property type="match status" value="1"/>
</dbReference>
<dbReference type="GO" id="GO:0007155">
    <property type="term" value="P:cell adhesion"/>
    <property type="evidence" value="ECO:0007669"/>
    <property type="project" value="UniProtKB-KW"/>
</dbReference>
<evidence type="ECO:0000256" key="5">
    <source>
        <dbReference type="ARBA" id="ARBA00022490"/>
    </source>
</evidence>
<dbReference type="FunFam" id="2.10.110.10:FF:000088">
    <property type="entry name" value="Filamin binding LIM protein 1"/>
    <property type="match status" value="1"/>
</dbReference>
<evidence type="ECO:0000256" key="6">
    <source>
        <dbReference type="ARBA" id="ARBA00022692"/>
    </source>
</evidence>
<sequence>METVPPAVDLVLGASACCLACVFTNPLEVVKTRLQLQGELQARGTYPRLYRGFVASVIAVARADGLCGLQKGLAAGLLYQGLMNGVRFYCYSLACQAGLSQQPGGTVVAGAVAGALGAFVGSPAYLVKTQLQAQTVAAMAVGHQHHHQSLLGALETIWRQQGLAGLWRGVGGAVPRVMVGSAAQLATFASAKAWVQERQIRIIPTRLHLDPTQGSRGHGDRQGTLIKLRALALPSGHDPGFWVQQDHPELRLEKQRLQARWASLETVHLAGLALILTVVGVRVAALVVLEFSLRAVSMLLSLDKGSRGTEKLQLYLLCQYSLGCGLTCGLSFLQEGAPHRTLNLMLGLGLAALLSTSARHLCHHVCRLYELHSSQRYCGVCLSLLAGAHHLPRLLGRTLAVTFIVGNLAAVALINQDFLTTSEAVRFWTPLTICYTLLVIYMQEEQRQRPGLKSHVQTVLVRMCSLSVLLLTVGRWLDLLGILICLLGELWCLVGIRSLLDLCQIQRTVRDEADLAAEQKDPVSQEFWKPGKHDVGIANATPGAAATLGWALECLVPRRSAKGSIHVPTQGKPGTCRGDTDTKAGARLPCPGRSSPPGSSSRGGKEVLDSCGAGLNVGDLSLPRKIQIPAPPEAETMASKPEKRVASSVFITLVPPRRDEAVVEEVRRAACEARPGRPWESPAPTKALGAGSVGKLRSWMPPGRAAAPGPAIPPQLSNGGCSLPPPPLDVDDALPDLDLLPPPPPPPPADLSPPDEEPPSAMGASLISDLEQLHLPPPPPPPQALVEGPPLQPRPSHLKPAEEELPPPPEEPVGFPEREASTDICAFCHKTVSPRELAVEAMKRQYHAQCFTCRVCRRQLAGQSFYQKDGRPLCEPCYQDTLEKCGKCGEVVREHIIRALGQAFHPSCFTCVTCARCIGDESFALDSQNEVYCLDDFYRKFAPVCSICENPIIPRDGKDAFKIECMGRNFHENCYRCEDCRVLLSVEPTDQGCYPLNNRLFCKPCHVKRSAAGCC</sequence>
<dbReference type="Pfam" id="PF00153">
    <property type="entry name" value="Mito_carr"/>
    <property type="match status" value="2"/>
</dbReference>
<dbReference type="GO" id="GO:0046872">
    <property type="term" value="F:metal ion binding"/>
    <property type="evidence" value="ECO:0007669"/>
    <property type="project" value="UniProtKB-KW"/>
</dbReference>
<keyword evidence="11" id="KW-0965">Cell junction</keyword>
<dbReference type="Proteomes" id="UP000664991">
    <property type="component" value="Unassembled WGS sequence"/>
</dbReference>
<feature type="compositionally biased region" description="Low complexity" evidence="20">
    <location>
        <begin position="591"/>
        <end position="602"/>
    </location>
</feature>
<dbReference type="Gene3D" id="1.50.40.10">
    <property type="entry name" value="Mitochondrial carrier domain"/>
    <property type="match status" value="1"/>
</dbReference>
<evidence type="ECO:0000256" key="12">
    <source>
        <dbReference type="ARBA" id="ARBA00022960"/>
    </source>
</evidence>
<organism evidence="23 24">
    <name type="scientific">Ovis aries</name>
    <name type="common">Sheep</name>
    <dbReference type="NCBI Taxonomy" id="9940"/>
    <lineage>
        <taxon>Eukaryota</taxon>
        <taxon>Metazoa</taxon>
        <taxon>Chordata</taxon>
        <taxon>Craniata</taxon>
        <taxon>Vertebrata</taxon>
        <taxon>Euteleostomi</taxon>
        <taxon>Mammalia</taxon>
        <taxon>Eutheria</taxon>
        <taxon>Laurasiatheria</taxon>
        <taxon>Artiodactyla</taxon>
        <taxon>Ruminantia</taxon>
        <taxon>Pecora</taxon>
        <taxon>Bovidae</taxon>
        <taxon>Caprinae</taxon>
        <taxon>Ovis</taxon>
    </lineage>
</organism>
<evidence type="ECO:0000313" key="23">
    <source>
        <dbReference type="EMBL" id="KAG5202463.1"/>
    </source>
</evidence>
<dbReference type="InterPro" id="IPR001781">
    <property type="entry name" value="Znf_LIM"/>
</dbReference>
<evidence type="ECO:0000256" key="8">
    <source>
        <dbReference type="ARBA" id="ARBA00022737"/>
    </source>
</evidence>
<feature type="domain" description="LIM zinc-binding" evidence="22">
    <location>
        <begin position="823"/>
        <end position="884"/>
    </location>
</feature>
<feature type="compositionally biased region" description="Pro residues" evidence="20">
    <location>
        <begin position="740"/>
        <end position="751"/>
    </location>
</feature>
<comment type="similarity">
    <text evidence="4">Belongs to the mitochondrial carrier (TC 2.A.29) family.</text>
</comment>
<dbReference type="FunFam" id="2.10.110.10:FF:000097">
    <property type="entry name" value="Filamin-binding LIM protein 1"/>
    <property type="match status" value="1"/>
</dbReference>
<dbReference type="FunFam" id="2.10.110.10:FF:000086">
    <property type="entry name" value="Filamin binding LIM protein 1"/>
    <property type="match status" value="1"/>
</dbReference>
<keyword evidence="8" id="KW-0677">Repeat</keyword>
<evidence type="ECO:0000256" key="16">
    <source>
        <dbReference type="ARBA" id="ARBA00054134"/>
    </source>
</evidence>
<comment type="subcellular location">
    <subcellularLocation>
        <location evidence="2">Cell junction</location>
        <location evidence="2">Focal adhesion</location>
    </subcellularLocation>
    <subcellularLocation>
        <location evidence="3">Cytoplasm</location>
        <location evidence="3">Cytoskeleton</location>
        <location evidence="3">Stress fiber</location>
    </subcellularLocation>
    <subcellularLocation>
        <location evidence="1">Membrane</location>
        <topology evidence="1">Multi-pass membrane protein</topology>
    </subcellularLocation>
</comment>
<feature type="region of interest" description="Disordered" evidence="20">
    <location>
        <begin position="670"/>
        <end position="814"/>
    </location>
</feature>
<keyword evidence="10" id="KW-0130">Cell adhesion</keyword>
<dbReference type="SUPFAM" id="SSF103506">
    <property type="entry name" value="Mitochondrial carrier"/>
    <property type="match status" value="1"/>
</dbReference>
<evidence type="ECO:0000256" key="1">
    <source>
        <dbReference type="ARBA" id="ARBA00004141"/>
    </source>
</evidence>
<name>A0A836A3V1_SHEEP</name>
<reference evidence="23 24" key="1">
    <citation type="submission" date="2020-12" db="EMBL/GenBank/DDBJ databases">
        <title>De novo assembly of Tibetan sheep genome.</title>
        <authorList>
            <person name="Li X."/>
        </authorList>
    </citation>
    <scope>NUCLEOTIDE SEQUENCE [LARGE SCALE GENOMIC DNA]</scope>
    <source>
        <tissue evidence="23">Heart</tissue>
    </source>
</reference>
<comment type="caution">
    <text evidence="23">The sequence shown here is derived from an EMBL/GenBank/DDBJ whole genome shotgun (WGS) entry which is preliminary data.</text>
</comment>
<keyword evidence="12" id="KW-0133">Cell shape</keyword>
<evidence type="ECO:0000256" key="9">
    <source>
        <dbReference type="ARBA" id="ARBA00022833"/>
    </source>
</evidence>
<feature type="domain" description="LIM zinc-binding" evidence="22">
    <location>
        <begin position="943"/>
        <end position="1012"/>
    </location>
</feature>
<keyword evidence="6 19" id="KW-0812">Transmembrane</keyword>
<dbReference type="InterPro" id="IPR018108">
    <property type="entry name" value="MCP_transmembrane"/>
</dbReference>
<keyword evidence="5" id="KW-0963">Cytoplasm</keyword>
<evidence type="ECO:0000256" key="17">
    <source>
        <dbReference type="ARBA" id="ARBA00072751"/>
    </source>
</evidence>
<feature type="repeat" description="Solcar" evidence="19">
    <location>
        <begin position="4"/>
        <end position="97"/>
    </location>
</feature>
<keyword evidence="7 18" id="KW-0479">Metal-binding</keyword>
<evidence type="ECO:0000256" key="4">
    <source>
        <dbReference type="ARBA" id="ARBA00006375"/>
    </source>
</evidence>
<feature type="region of interest" description="Disordered" evidence="20">
    <location>
        <begin position="565"/>
        <end position="610"/>
    </location>
</feature>
<dbReference type="GO" id="GO:0005925">
    <property type="term" value="C:focal adhesion"/>
    <property type="evidence" value="ECO:0007669"/>
    <property type="project" value="UniProtKB-SubCell"/>
</dbReference>
<dbReference type="GO" id="GO:0008360">
    <property type="term" value="P:regulation of cell shape"/>
    <property type="evidence" value="ECO:0007669"/>
    <property type="project" value="UniProtKB-KW"/>
</dbReference>
<keyword evidence="9 18" id="KW-0862">Zinc</keyword>
<dbReference type="AlphaFoldDB" id="A0A836A3V1"/>
<evidence type="ECO:0000256" key="20">
    <source>
        <dbReference type="SAM" id="MobiDB-lite"/>
    </source>
</evidence>
<dbReference type="CDD" id="cd08368">
    <property type="entry name" value="LIM"/>
    <property type="match status" value="1"/>
</dbReference>
<keyword evidence="15" id="KW-0206">Cytoskeleton</keyword>
<evidence type="ECO:0000256" key="18">
    <source>
        <dbReference type="PROSITE-ProRule" id="PRU00125"/>
    </source>
</evidence>
<dbReference type="GO" id="GO:0016020">
    <property type="term" value="C:membrane"/>
    <property type="evidence" value="ECO:0007669"/>
    <property type="project" value="UniProtKB-SubCell"/>
</dbReference>
<evidence type="ECO:0000256" key="2">
    <source>
        <dbReference type="ARBA" id="ARBA00004246"/>
    </source>
</evidence>
<evidence type="ECO:0000256" key="19">
    <source>
        <dbReference type="PROSITE-ProRule" id="PRU00282"/>
    </source>
</evidence>
<comment type="function">
    <text evidence="16">Serves as an anchoring site for cell-ECM adhesion proteins and filamin-containing actin filaments. Is implicated in cell shape modulation (spreading) and motility. May participate in the regulation of filamin-mediated cross-linking and stabilization of actin filaments. May also regulate the assembly of filamin-containing signaling complexes that control actin assembly. Promotes dissociation of FLNA from ITGB3 and ITGB7. Promotes activation of integrins and regulates integrin-mediated cell-cell adhesion.</text>
</comment>
<dbReference type="PANTHER" id="PTHR35257:SF1">
    <property type="entry name" value="TRANSMEMBRANE PROTEIN 82"/>
    <property type="match status" value="1"/>
</dbReference>
<dbReference type="CDD" id="cd09372">
    <property type="entry name" value="LIM2_FBLP-1"/>
    <property type="match status" value="1"/>
</dbReference>
<dbReference type="PANTHER" id="PTHR35257">
    <property type="entry name" value="TRANSMEMBRANE PROTEIN 82"/>
    <property type="match status" value="1"/>
</dbReference>
<dbReference type="InterPro" id="IPR031648">
    <property type="entry name" value="TMEM82"/>
</dbReference>
<feature type="transmembrane region" description="Helical" evidence="21">
    <location>
        <begin position="269"/>
        <end position="293"/>
    </location>
</feature>
<gene>
    <name evidence="23" type="ORF">JEQ12_003853</name>
</gene>
<dbReference type="PROSITE" id="PS50920">
    <property type="entry name" value="SOLCAR"/>
    <property type="match status" value="2"/>
</dbReference>
<evidence type="ECO:0000259" key="22">
    <source>
        <dbReference type="PROSITE" id="PS50023"/>
    </source>
</evidence>
<evidence type="ECO:0000256" key="11">
    <source>
        <dbReference type="ARBA" id="ARBA00022949"/>
    </source>
</evidence>
<dbReference type="SUPFAM" id="SSF57716">
    <property type="entry name" value="Glucocorticoid receptor-like (DNA-binding domain)"/>
    <property type="match status" value="2"/>
</dbReference>
<evidence type="ECO:0000256" key="14">
    <source>
        <dbReference type="ARBA" id="ARBA00023136"/>
    </source>
</evidence>
<keyword evidence="21" id="KW-1133">Transmembrane helix</keyword>
<keyword evidence="13 18" id="KW-0440">LIM domain</keyword>
<accession>A0A836A3V1</accession>
<dbReference type="PROSITE" id="PS00478">
    <property type="entry name" value="LIM_DOMAIN_1"/>
    <property type="match status" value="2"/>
</dbReference>
<evidence type="ECO:0000256" key="13">
    <source>
        <dbReference type="ARBA" id="ARBA00023038"/>
    </source>
</evidence>
<dbReference type="InterPro" id="IPR023395">
    <property type="entry name" value="MCP_dom_sf"/>
</dbReference>
<feature type="repeat" description="Solcar" evidence="19">
    <location>
        <begin position="101"/>
        <end position="194"/>
    </location>
</feature>
<dbReference type="EMBL" id="JAEMGP010000012">
    <property type="protein sequence ID" value="KAG5202463.1"/>
    <property type="molecule type" value="Genomic_DNA"/>
</dbReference>